<reference evidence="1" key="1">
    <citation type="journal article" date="2021" name="Nat. Commun.">
        <title>Genetic determinants of endophytism in the Arabidopsis root mycobiome.</title>
        <authorList>
            <person name="Mesny F."/>
            <person name="Miyauchi S."/>
            <person name="Thiergart T."/>
            <person name="Pickel B."/>
            <person name="Atanasova L."/>
            <person name="Karlsson M."/>
            <person name="Huettel B."/>
            <person name="Barry K.W."/>
            <person name="Haridas S."/>
            <person name="Chen C."/>
            <person name="Bauer D."/>
            <person name="Andreopoulos W."/>
            <person name="Pangilinan J."/>
            <person name="LaButti K."/>
            <person name="Riley R."/>
            <person name="Lipzen A."/>
            <person name="Clum A."/>
            <person name="Drula E."/>
            <person name="Henrissat B."/>
            <person name="Kohler A."/>
            <person name="Grigoriev I.V."/>
            <person name="Martin F.M."/>
            <person name="Hacquard S."/>
        </authorList>
    </citation>
    <scope>NUCLEOTIDE SEQUENCE</scope>
    <source>
        <strain evidence="1">MPI-CAGE-AT-0023</strain>
    </source>
</reference>
<gene>
    <name evidence="1" type="ORF">BKA55DRAFT_527063</name>
</gene>
<dbReference type="Proteomes" id="UP000720189">
    <property type="component" value="Unassembled WGS sequence"/>
</dbReference>
<accession>A0A9P9JRL6</accession>
<dbReference type="GeneID" id="70218849"/>
<proteinExistence type="predicted"/>
<name>A0A9P9JRL6_FUSRE</name>
<organism evidence="1 2">
    <name type="scientific">Fusarium redolens</name>
    <dbReference type="NCBI Taxonomy" id="48865"/>
    <lineage>
        <taxon>Eukaryota</taxon>
        <taxon>Fungi</taxon>
        <taxon>Dikarya</taxon>
        <taxon>Ascomycota</taxon>
        <taxon>Pezizomycotina</taxon>
        <taxon>Sordariomycetes</taxon>
        <taxon>Hypocreomycetidae</taxon>
        <taxon>Hypocreales</taxon>
        <taxon>Nectriaceae</taxon>
        <taxon>Fusarium</taxon>
        <taxon>Fusarium redolens species complex</taxon>
    </lineage>
</organism>
<evidence type="ECO:0000313" key="1">
    <source>
        <dbReference type="EMBL" id="KAH7227218.1"/>
    </source>
</evidence>
<evidence type="ECO:0000313" key="2">
    <source>
        <dbReference type="Proteomes" id="UP000720189"/>
    </source>
</evidence>
<protein>
    <submittedName>
        <fullName evidence="1">Uncharacterized protein</fullName>
    </submittedName>
</protein>
<comment type="caution">
    <text evidence="1">The sequence shown here is derived from an EMBL/GenBank/DDBJ whole genome shotgun (WGS) entry which is preliminary data.</text>
</comment>
<dbReference type="RefSeq" id="XP_046042649.1">
    <property type="nucleotide sequence ID" value="XM_046188895.1"/>
</dbReference>
<feature type="non-terminal residue" evidence="1">
    <location>
        <position position="1"/>
    </location>
</feature>
<dbReference type="EMBL" id="JAGMUX010000025">
    <property type="protein sequence ID" value="KAH7227218.1"/>
    <property type="molecule type" value="Genomic_DNA"/>
</dbReference>
<dbReference type="AlphaFoldDB" id="A0A9P9JRL6"/>
<keyword evidence="2" id="KW-1185">Reference proteome</keyword>
<sequence>YLFILRQTYKKYSLIIKIALNKLSFKIPAIYKDIYSYIASSKVFYLKSKVFYN</sequence>